<evidence type="ECO:0000313" key="1">
    <source>
        <dbReference type="EMBL" id="GAG44982.1"/>
    </source>
</evidence>
<accession>X0YCJ4</accession>
<comment type="caution">
    <text evidence="1">The sequence shown here is derived from an EMBL/GenBank/DDBJ whole genome shotgun (WGS) entry which is preliminary data.</text>
</comment>
<proteinExistence type="predicted"/>
<organism evidence="1">
    <name type="scientific">marine sediment metagenome</name>
    <dbReference type="NCBI Taxonomy" id="412755"/>
    <lineage>
        <taxon>unclassified sequences</taxon>
        <taxon>metagenomes</taxon>
        <taxon>ecological metagenomes</taxon>
    </lineage>
</organism>
<dbReference type="AlphaFoldDB" id="X0YCJ4"/>
<dbReference type="EMBL" id="BARS01050076">
    <property type="protein sequence ID" value="GAG44982.1"/>
    <property type="molecule type" value="Genomic_DNA"/>
</dbReference>
<reference evidence="1" key="1">
    <citation type="journal article" date="2014" name="Front. Microbiol.">
        <title>High frequency of phylogenetically diverse reductive dehalogenase-homologous genes in deep subseafloor sedimentary metagenomes.</title>
        <authorList>
            <person name="Kawai M."/>
            <person name="Futagami T."/>
            <person name="Toyoda A."/>
            <person name="Takaki Y."/>
            <person name="Nishi S."/>
            <person name="Hori S."/>
            <person name="Arai W."/>
            <person name="Tsubouchi T."/>
            <person name="Morono Y."/>
            <person name="Uchiyama I."/>
            <person name="Ito T."/>
            <person name="Fujiyama A."/>
            <person name="Inagaki F."/>
            <person name="Takami H."/>
        </authorList>
    </citation>
    <scope>NUCLEOTIDE SEQUENCE</scope>
    <source>
        <strain evidence="1">Expedition CK06-06</strain>
    </source>
</reference>
<name>X0YCJ4_9ZZZZ</name>
<protein>
    <submittedName>
        <fullName evidence="1">Uncharacterized protein</fullName>
    </submittedName>
</protein>
<sequence length="133" mass="15176">MKQTKQALVKATGKTKRNSLVRATGKRNTVLSKVKNKIKSKFVTLLKYATCWFRVSEKCHSVIHSEKIKHYHKAGTIATIRMSIRPNEKLISSTPSNTQAFNKHTSFKIRNRLNQLVTVDINAKLQPQLNAIF</sequence>
<gene>
    <name evidence="1" type="ORF">S01H1_74820</name>
</gene>